<comment type="caution">
    <text evidence="4">The sequence shown here is derived from an EMBL/GenBank/DDBJ whole genome shotgun (WGS) entry which is preliminary data.</text>
</comment>
<gene>
    <name evidence="4" type="ORF">B0T10DRAFT_140740</name>
</gene>
<dbReference type="OrthoDB" id="2157530at2759"/>
<evidence type="ECO:0000313" key="5">
    <source>
        <dbReference type="Proteomes" id="UP000777438"/>
    </source>
</evidence>
<dbReference type="Proteomes" id="UP000777438">
    <property type="component" value="Unassembled WGS sequence"/>
</dbReference>
<feature type="transmembrane region" description="Helical" evidence="2">
    <location>
        <begin position="30"/>
        <end position="52"/>
    </location>
</feature>
<dbReference type="InterPro" id="IPR052895">
    <property type="entry name" value="HetReg/Transcr_Mod"/>
</dbReference>
<keyword evidence="2" id="KW-1133">Transmembrane helix</keyword>
<proteinExistence type="predicted"/>
<dbReference type="EMBL" id="JAGPYM010000024">
    <property type="protein sequence ID" value="KAH6881105.1"/>
    <property type="molecule type" value="Genomic_DNA"/>
</dbReference>
<sequence length="865" mass="98043">MVRNIEIERALRRGVWCWGFFCLVSSAKSWIWIPAGSMAMVGLFVLPLFFLLAQSPRSTTTGLAGREVAPGLLLGALSSSYGFIMYGVTMLVLRRWDPLLVFAIVCGLVEMYSFSIYLLERLQVNSRVIFGVMQKIECLSTRLRGYISAASQVQNPFVRISMILVCGTTFALLLSSLLVLSTLSDFRRTALPWVRLRVREYRLKLRKQTFGLLWKECCPKYQHLPIEPNPDGKTPRIRLLRMLPRRPFGRTRCQLIDADLKDDVGYQAISYTWGEANRTDAIYIDGKVLNVTPTVSAVLYHLSSYWSSQLVWIDSICIDQDDDGDKDSQIRLMREVYHKADKVVVWLDNVQEPWKVRTMLAGIWHEYMYGSTESCVEMIRTYSEEWAETGWMHLMNMFGHPWFLRVWVVQEIVMASSATVLASGEPLVWDHIATVAHMLFSPPFNLAMQQSGAPGVEDDSVRGLRHANLMGTLRNERDVYHRRLAMLLGDFSGFESSKDVDRLYGLLGLLQPDFVAQEWLRPNSSRSPEHLYTDVARNLIPTDCNDILSFAGIGYELKMPNLPSWAPDWSSLGARYSRPHHLFKMQHVARYSASAGSRLDVSFSTQPAPTRQAQASYSPPGSQQLMTSIMTIQGHCFDEICHVGPILKYGAHNRGEGGPLGEIFEVYVSHMRARKLAIQHARQPYPTGQPLYEVFWRCLLGDMQFERPAPSEVGLACQYWERLTAWAVWQRSREQGGQIDAQQLEELDNETNNIPSVEEIFALGRFEDGLRMSLTWNSARLCCVGRSFCVTRNGYMVLVPPKTAVGDLVCVFYGLEIPFIIRPRPGEGGAENRSVSLVGEAYVHGMMDGEAMDIPSTVAEHFDVI</sequence>
<evidence type="ECO:0000259" key="3">
    <source>
        <dbReference type="Pfam" id="PF06985"/>
    </source>
</evidence>
<keyword evidence="2" id="KW-0472">Membrane</keyword>
<keyword evidence="2" id="KW-0812">Transmembrane</keyword>
<feature type="transmembrane region" description="Helical" evidence="2">
    <location>
        <begin position="99"/>
        <end position="119"/>
    </location>
</feature>
<evidence type="ECO:0000313" key="4">
    <source>
        <dbReference type="EMBL" id="KAH6881105.1"/>
    </source>
</evidence>
<evidence type="ECO:0000256" key="1">
    <source>
        <dbReference type="SAM" id="MobiDB-lite"/>
    </source>
</evidence>
<dbReference type="PANTHER" id="PTHR24148:SF64">
    <property type="entry name" value="HETEROKARYON INCOMPATIBILITY DOMAIN-CONTAINING PROTEIN"/>
    <property type="match status" value="1"/>
</dbReference>
<dbReference type="PANTHER" id="PTHR24148">
    <property type="entry name" value="ANKYRIN REPEAT DOMAIN-CONTAINING PROTEIN 39 HOMOLOG-RELATED"/>
    <property type="match status" value="1"/>
</dbReference>
<evidence type="ECO:0000256" key="2">
    <source>
        <dbReference type="SAM" id="Phobius"/>
    </source>
</evidence>
<organism evidence="4 5">
    <name type="scientific">Thelonectria olida</name>
    <dbReference type="NCBI Taxonomy" id="1576542"/>
    <lineage>
        <taxon>Eukaryota</taxon>
        <taxon>Fungi</taxon>
        <taxon>Dikarya</taxon>
        <taxon>Ascomycota</taxon>
        <taxon>Pezizomycotina</taxon>
        <taxon>Sordariomycetes</taxon>
        <taxon>Hypocreomycetidae</taxon>
        <taxon>Hypocreales</taxon>
        <taxon>Nectriaceae</taxon>
        <taxon>Thelonectria</taxon>
    </lineage>
</organism>
<dbReference type="InterPro" id="IPR010730">
    <property type="entry name" value="HET"/>
</dbReference>
<protein>
    <submittedName>
        <fullName evidence="4">Heterokaryon incompatibility protein-domain-containing protein</fullName>
    </submittedName>
</protein>
<dbReference type="AlphaFoldDB" id="A0A9P8VWQ9"/>
<feature type="transmembrane region" description="Helical" evidence="2">
    <location>
        <begin position="157"/>
        <end position="180"/>
    </location>
</feature>
<dbReference type="Pfam" id="PF06985">
    <property type="entry name" value="HET"/>
    <property type="match status" value="1"/>
</dbReference>
<keyword evidence="5" id="KW-1185">Reference proteome</keyword>
<accession>A0A9P8VWQ9</accession>
<feature type="region of interest" description="Disordered" evidence="1">
    <location>
        <begin position="602"/>
        <end position="621"/>
    </location>
</feature>
<feature type="domain" description="Heterokaryon incompatibility" evidence="3">
    <location>
        <begin position="266"/>
        <end position="411"/>
    </location>
</feature>
<feature type="transmembrane region" description="Helical" evidence="2">
    <location>
        <begin position="72"/>
        <end position="93"/>
    </location>
</feature>
<dbReference type="Pfam" id="PF26639">
    <property type="entry name" value="Het-6_barrel"/>
    <property type="match status" value="1"/>
</dbReference>
<name>A0A9P8VWQ9_9HYPO</name>
<reference evidence="4 5" key="1">
    <citation type="journal article" date="2021" name="Nat. Commun.">
        <title>Genetic determinants of endophytism in the Arabidopsis root mycobiome.</title>
        <authorList>
            <person name="Mesny F."/>
            <person name="Miyauchi S."/>
            <person name="Thiergart T."/>
            <person name="Pickel B."/>
            <person name="Atanasova L."/>
            <person name="Karlsson M."/>
            <person name="Huettel B."/>
            <person name="Barry K.W."/>
            <person name="Haridas S."/>
            <person name="Chen C."/>
            <person name="Bauer D."/>
            <person name="Andreopoulos W."/>
            <person name="Pangilinan J."/>
            <person name="LaButti K."/>
            <person name="Riley R."/>
            <person name="Lipzen A."/>
            <person name="Clum A."/>
            <person name="Drula E."/>
            <person name="Henrissat B."/>
            <person name="Kohler A."/>
            <person name="Grigoriev I.V."/>
            <person name="Martin F.M."/>
            <person name="Hacquard S."/>
        </authorList>
    </citation>
    <scope>NUCLEOTIDE SEQUENCE [LARGE SCALE GENOMIC DNA]</scope>
    <source>
        <strain evidence="4 5">MPI-CAGE-CH-0241</strain>
    </source>
</reference>